<dbReference type="Gene3D" id="2.60.120.260">
    <property type="entry name" value="Galactose-binding domain-like"/>
    <property type="match status" value="1"/>
</dbReference>
<comment type="caution">
    <text evidence="10">The sequence shown here is derived from an EMBL/GenBank/DDBJ whole genome shotgun (WGS) entry which is preliminary data.</text>
</comment>
<dbReference type="GO" id="GO:0005637">
    <property type="term" value="C:nuclear inner membrane"/>
    <property type="evidence" value="ECO:0007669"/>
    <property type="project" value="UniProtKB-SubCell"/>
</dbReference>
<dbReference type="AlphaFoldDB" id="A0A9N7ZDV3"/>
<dbReference type="GO" id="GO:0043495">
    <property type="term" value="F:protein-membrane adaptor activity"/>
    <property type="evidence" value="ECO:0007669"/>
    <property type="project" value="TreeGrafter"/>
</dbReference>
<dbReference type="InterPro" id="IPR045119">
    <property type="entry name" value="SUN1-5"/>
</dbReference>
<organism evidence="10 11">
    <name type="scientific">Pleuronectes platessa</name>
    <name type="common">European plaice</name>
    <dbReference type="NCBI Taxonomy" id="8262"/>
    <lineage>
        <taxon>Eukaryota</taxon>
        <taxon>Metazoa</taxon>
        <taxon>Chordata</taxon>
        <taxon>Craniata</taxon>
        <taxon>Vertebrata</taxon>
        <taxon>Euteleostomi</taxon>
        <taxon>Actinopterygii</taxon>
        <taxon>Neopterygii</taxon>
        <taxon>Teleostei</taxon>
        <taxon>Neoteleostei</taxon>
        <taxon>Acanthomorphata</taxon>
        <taxon>Carangaria</taxon>
        <taxon>Pleuronectiformes</taxon>
        <taxon>Pleuronectoidei</taxon>
        <taxon>Pleuronectidae</taxon>
        <taxon>Pleuronectes</taxon>
    </lineage>
</organism>
<comment type="subcellular location">
    <subcellularLocation>
        <location evidence="5">Nucleus inner membrane</location>
        <topology evidence="5">Single-pass type II membrane protein</topology>
    </subcellularLocation>
</comment>
<dbReference type="PROSITE" id="PS51469">
    <property type="entry name" value="SUN"/>
    <property type="match status" value="1"/>
</dbReference>
<evidence type="ECO:0000313" key="10">
    <source>
        <dbReference type="EMBL" id="CAB1460800.1"/>
    </source>
</evidence>
<evidence type="ECO:0000256" key="5">
    <source>
        <dbReference type="ARBA" id="ARBA00037816"/>
    </source>
</evidence>
<gene>
    <name evidence="10" type="ORF">PLEPLA_LOCUS48673</name>
</gene>
<keyword evidence="2 8" id="KW-1133">Transmembrane helix</keyword>
<feature type="region of interest" description="Disordered" evidence="7">
    <location>
        <begin position="1"/>
        <end position="66"/>
    </location>
</feature>
<evidence type="ECO:0000313" key="11">
    <source>
        <dbReference type="Proteomes" id="UP001153269"/>
    </source>
</evidence>
<keyword evidence="4 8" id="KW-0472">Membrane</keyword>
<sequence>MATPLRVEAGTQSVGDTVRASPQHNSEVPVHAPDSTLAGPSSVARPQRERRPPDRLGVPRGRGTLMGGVMRRTSARLRSAGYYDTHKEYDALRLSNIYNCENPVKLFKKRSAAETISFMPPIPARYLMSEGLSSRLPIDNKTSTTSSTLTTYTYRVTNGPSKKDSVRGYMRAISSAFSMTSLSWTGAEAKSRMMHVGDLVSSRMKKTCGLLSLLLVISLCVWLLFPVMTHFVGLKLLHHQPSTHLDAAEENKKLMNLEMQDLIGLISSLRDRIKALEMKNAEGVKPPAPLATNSRLTPAIQQAMEKWLSNHIKEQAVFIPDDKGFGHSIADNMADFALEVQGARVITSRCSETYHGSRAFVTVFGFKIWSVTVGPRTAIQGLAPLLPGRCWSFPGAQGTLAITLSNPVKITHVTVDHIARYISPSGSIKSAPKEFELYGMRDISGKRTLLGTFTYDQSGESTQTFQLPNPTDNIYRGVEMHVLSNWGQAEYTCLYRFRVHGKIAST</sequence>
<keyword evidence="11" id="KW-1185">Reference proteome</keyword>
<evidence type="ECO:0000256" key="1">
    <source>
        <dbReference type="ARBA" id="ARBA00022692"/>
    </source>
</evidence>
<dbReference type="Pfam" id="PF07738">
    <property type="entry name" value="Sad1_UNC"/>
    <property type="match status" value="1"/>
</dbReference>
<protein>
    <recommendedName>
        <fullName evidence="9">SUN domain-containing protein</fullName>
    </recommendedName>
</protein>
<keyword evidence="1 8" id="KW-0812">Transmembrane</keyword>
<dbReference type="FunFam" id="2.60.120.260:FF:000009">
    <property type="entry name" value="SUN domain-containing protein 1 isoform X1"/>
    <property type="match status" value="1"/>
</dbReference>
<evidence type="ECO:0000256" key="7">
    <source>
        <dbReference type="SAM" id="MobiDB-lite"/>
    </source>
</evidence>
<proteinExistence type="predicted"/>
<keyword evidence="3 6" id="KW-0175">Coiled coil</keyword>
<feature type="transmembrane region" description="Helical" evidence="8">
    <location>
        <begin position="208"/>
        <end position="228"/>
    </location>
</feature>
<dbReference type="InterPro" id="IPR012919">
    <property type="entry name" value="SUN_dom"/>
</dbReference>
<name>A0A9N7ZDV3_PLEPL</name>
<evidence type="ECO:0000256" key="8">
    <source>
        <dbReference type="SAM" id="Phobius"/>
    </source>
</evidence>
<evidence type="ECO:0000259" key="9">
    <source>
        <dbReference type="PROSITE" id="PS51469"/>
    </source>
</evidence>
<reference evidence="10" key="1">
    <citation type="submission" date="2020-03" db="EMBL/GenBank/DDBJ databases">
        <authorList>
            <person name="Weist P."/>
        </authorList>
    </citation>
    <scope>NUCLEOTIDE SEQUENCE</scope>
</reference>
<feature type="compositionally biased region" description="Polar residues" evidence="7">
    <location>
        <begin position="10"/>
        <end position="26"/>
    </location>
</feature>
<accession>A0A9N7ZDV3</accession>
<evidence type="ECO:0000256" key="6">
    <source>
        <dbReference type="SAM" id="Coils"/>
    </source>
</evidence>
<evidence type="ECO:0000256" key="3">
    <source>
        <dbReference type="ARBA" id="ARBA00023054"/>
    </source>
</evidence>
<dbReference type="GO" id="GO:0034993">
    <property type="term" value="C:meiotic nuclear membrane microtubule tethering complex"/>
    <property type="evidence" value="ECO:0007669"/>
    <property type="project" value="TreeGrafter"/>
</dbReference>
<feature type="domain" description="SUN" evidence="9">
    <location>
        <begin position="342"/>
        <end position="504"/>
    </location>
</feature>
<dbReference type="Proteomes" id="UP001153269">
    <property type="component" value="Unassembled WGS sequence"/>
</dbReference>
<feature type="coiled-coil region" evidence="6">
    <location>
        <begin position="245"/>
        <end position="279"/>
    </location>
</feature>
<evidence type="ECO:0000256" key="4">
    <source>
        <dbReference type="ARBA" id="ARBA00023136"/>
    </source>
</evidence>
<dbReference type="EMBL" id="CADEAL010004495">
    <property type="protein sequence ID" value="CAB1460800.1"/>
    <property type="molecule type" value="Genomic_DNA"/>
</dbReference>
<dbReference type="PANTHER" id="PTHR12911:SF22">
    <property type="entry name" value="SUN DOMAIN-CONTAINING PROTEIN 2"/>
    <property type="match status" value="1"/>
</dbReference>
<evidence type="ECO:0000256" key="2">
    <source>
        <dbReference type="ARBA" id="ARBA00022989"/>
    </source>
</evidence>
<dbReference type="PANTHER" id="PTHR12911">
    <property type="entry name" value="SAD1/UNC-84-LIKE PROTEIN-RELATED"/>
    <property type="match status" value="1"/>
</dbReference>